<dbReference type="InterPro" id="IPR038186">
    <property type="entry name" value="CHAD_dom_sf"/>
</dbReference>
<dbReference type="PANTHER" id="PTHR39339">
    <property type="entry name" value="SLR1444 PROTEIN"/>
    <property type="match status" value="1"/>
</dbReference>
<dbReference type="EMBL" id="JACXAE010000053">
    <property type="protein sequence ID" value="MBD2773387.1"/>
    <property type="molecule type" value="Genomic_DNA"/>
</dbReference>
<evidence type="ECO:0000313" key="3">
    <source>
        <dbReference type="Proteomes" id="UP000629098"/>
    </source>
</evidence>
<name>A0A8J7BX96_9CYAN</name>
<proteinExistence type="predicted"/>
<feature type="domain" description="CHAD" evidence="1">
    <location>
        <begin position="12"/>
        <end position="314"/>
    </location>
</feature>
<dbReference type="PANTHER" id="PTHR39339:SF1">
    <property type="entry name" value="CHAD DOMAIN-CONTAINING PROTEIN"/>
    <property type="match status" value="1"/>
</dbReference>
<reference evidence="2" key="1">
    <citation type="submission" date="2020-09" db="EMBL/GenBank/DDBJ databases">
        <title>Iningainema tapete sp. nov. (Scytonemataceae, Cyanobacteria) from greenhouses in central Florida (USA) produces two types of nodularin with biosynthetic potential for microcystin-LR and anabaenopeptins.</title>
        <authorList>
            <person name="Berthold D.E."/>
            <person name="Lefler F.W."/>
            <person name="Huang I.-S."/>
            <person name="Abdulla H."/>
            <person name="Zimba P.V."/>
            <person name="Laughinghouse H.D. IV."/>
        </authorList>
    </citation>
    <scope>NUCLEOTIDE SEQUENCE</scope>
    <source>
        <strain evidence="2">BLCCT55</strain>
    </source>
</reference>
<gene>
    <name evidence="2" type="ORF">ICL16_15225</name>
</gene>
<keyword evidence="3" id="KW-1185">Reference proteome</keyword>
<dbReference type="InterPro" id="IPR007899">
    <property type="entry name" value="CHAD_dom"/>
</dbReference>
<dbReference type="Gene3D" id="1.40.20.10">
    <property type="entry name" value="CHAD domain"/>
    <property type="match status" value="1"/>
</dbReference>
<sequence length="325" mass="37971">MTLATKPRVYTVETLGNYAHQALQKHFKKTLKWETDVKKDKDPEALHQMRVGLRRLRTAVSRFAPAIDLPKSVSEKNIGKIARCLGNLRDLDVLQETLQNRYQPNLPGKEQKLLQKALDVLDKQREDALLRVREIFKEERYKSLKQEFKEWLEEPSYQPLASVPIQEVLPDLLLPEVSSFLLHPGWLVGTLIEDSEIVIPTDWEAHKIEHELTETGETLHDLRKQAKRLRYQMELFTDSYAESFKAYVTEVKNIQEILGSIQDSAVLTQWLADALDSNIHSQLPTLATLLASNRYESWQQWQPLQQRYMNHETRHRFHLTLLHPI</sequence>
<evidence type="ECO:0000313" key="2">
    <source>
        <dbReference type="EMBL" id="MBD2773387.1"/>
    </source>
</evidence>
<dbReference type="Pfam" id="PF05235">
    <property type="entry name" value="CHAD"/>
    <property type="match status" value="1"/>
</dbReference>
<evidence type="ECO:0000259" key="1">
    <source>
        <dbReference type="PROSITE" id="PS51708"/>
    </source>
</evidence>
<dbReference type="PROSITE" id="PS51708">
    <property type="entry name" value="CHAD"/>
    <property type="match status" value="1"/>
</dbReference>
<dbReference type="RefSeq" id="WP_190829152.1">
    <property type="nucleotide sequence ID" value="NZ_CAWPPI010000053.1"/>
</dbReference>
<accession>A0A8J7BX96</accession>
<dbReference type="SMART" id="SM00880">
    <property type="entry name" value="CHAD"/>
    <property type="match status" value="1"/>
</dbReference>
<dbReference type="AlphaFoldDB" id="A0A8J7BX96"/>
<dbReference type="Proteomes" id="UP000629098">
    <property type="component" value="Unassembled WGS sequence"/>
</dbReference>
<comment type="caution">
    <text evidence="2">The sequence shown here is derived from an EMBL/GenBank/DDBJ whole genome shotgun (WGS) entry which is preliminary data.</text>
</comment>
<organism evidence="2 3">
    <name type="scientific">Iningainema tapete BLCC-T55</name>
    <dbReference type="NCBI Taxonomy" id="2748662"/>
    <lineage>
        <taxon>Bacteria</taxon>
        <taxon>Bacillati</taxon>
        <taxon>Cyanobacteriota</taxon>
        <taxon>Cyanophyceae</taxon>
        <taxon>Nostocales</taxon>
        <taxon>Scytonemataceae</taxon>
        <taxon>Iningainema tapete</taxon>
    </lineage>
</organism>
<protein>
    <submittedName>
        <fullName evidence="2">CHAD domain-containing protein</fullName>
    </submittedName>
</protein>